<dbReference type="AlphaFoldDB" id="A0A1R2AS74"/>
<sequence>MSDSSSSESIENRNRGRSLFSNAEKFIINGNPNELDENIGTFARVLTEKDPKSYKNELYCSLCEISFDEVKRKGCAFCYNAVCEECSPFTCAHPNTKRPERICMNCYYTFMEENSYQRVTKELQLMFDKETQAKLEEAKKRKEAENRCEELEKLLKERTEEFDEVLKSKTSLESEISQLKKSLDKINDEMSRSKENISFIQKKFSDQETQISKLIEENNKLSDQIKKSQTGEENNQNSLEVEKLIKENNDLKEKIKFLQTSPKASTCGCIIS</sequence>
<feature type="coiled-coil region" evidence="1">
    <location>
        <begin position="132"/>
        <end position="261"/>
    </location>
</feature>
<accession>A0A1R2AS74</accession>
<evidence type="ECO:0000313" key="2">
    <source>
        <dbReference type="EMBL" id="OMJ67381.1"/>
    </source>
</evidence>
<dbReference type="SUPFAM" id="SSF57903">
    <property type="entry name" value="FYVE/PHD zinc finger"/>
    <property type="match status" value="1"/>
</dbReference>
<evidence type="ECO:0000256" key="1">
    <source>
        <dbReference type="SAM" id="Coils"/>
    </source>
</evidence>
<evidence type="ECO:0000313" key="3">
    <source>
        <dbReference type="Proteomes" id="UP000187209"/>
    </source>
</evidence>
<dbReference type="EMBL" id="MPUH01001508">
    <property type="protein sequence ID" value="OMJ67381.1"/>
    <property type="molecule type" value="Genomic_DNA"/>
</dbReference>
<dbReference type="Proteomes" id="UP000187209">
    <property type="component" value="Unassembled WGS sequence"/>
</dbReference>
<keyword evidence="1" id="KW-0175">Coiled coil</keyword>
<gene>
    <name evidence="2" type="ORF">SteCoe_35474</name>
</gene>
<dbReference type="OrthoDB" id="10018316at2759"/>
<name>A0A1R2AS74_9CILI</name>
<evidence type="ECO:0008006" key="4">
    <source>
        <dbReference type="Google" id="ProtNLM"/>
    </source>
</evidence>
<organism evidence="2 3">
    <name type="scientific">Stentor coeruleus</name>
    <dbReference type="NCBI Taxonomy" id="5963"/>
    <lineage>
        <taxon>Eukaryota</taxon>
        <taxon>Sar</taxon>
        <taxon>Alveolata</taxon>
        <taxon>Ciliophora</taxon>
        <taxon>Postciliodesmatophora</taxon>
        <taxon>Heterotrichea</taxon>
        <taxon>Heterotrichida</taxon>
        <taxon>Stentoridae</taxon>
        <taxon>Stentor</taxon>
    </lineage>
</organism>
<protein>
    <recommendedName>
        <fullName evidence="4">FYVE-type domain-containing protein</fullName>
    </recommendedName>
</protein>
<keyword evidence="3" id="KW-1185">Reference proteome</keyword>
<comment type="caution">
    <text evidence="2">The sequence shown here is derived from an EMBL/GenBank/DDBJ whole genome shotgun (WGS) entry which is preliminary data.</text>
</comment>
<proteinExistence type="predicted"/>
<dbReference type="Gene3D" id="3.30.40.10">
    <property type="entry name" value="Zinc/RING finger domain, C3HC4 (zinc finger)"/>
    <property type="match status" value="1"/>
</dbReference>
<reference evidence="2 3" key="1">
    <citation type="submission" date="2016-11" db="EMBL/GenBank/DDBJ databases">
        <title>The macronuclear genome of Stentor coeruleus: a giant cell with tiny introns.</title>
        <authorList>
            <person name="Slabodnick M."/>
            <person name="Ruby J.G."/>
            <person name="Reiff S.B."/>
            <person name="Swart E.C."/>
            <person name="Gosai S."/>
            <person name="Prabakaran S."/>
            <person name="Witkowska E."/>
            <person name="Larue G.E."/>
            <person name="Fisher S."/>
            <person name="Freeman R.M."/>
            <person name="Gunawardena J."/>
            <person name="Chu W."/>
            <person name="Stover N.A."/>
            <person name="Gregory B.D."/>
            <person name="Nowacki M."/>
            <person name="Derisi J."/>
            <person name="Roy S.W."/>
            <person name="Marshall W.F."/>
            <person name="Sood P."/>
        </authorList>
    </citation>
    <scope>NUCLEOTIDE SEQUENCE [LARGE SCALE GENOMIC DNA]</scope>
    <source>
        <strain evidence="2">WM001</strain>
    </source>
</reference>
<dbReference type="InterPro" id="IPR013083">
    <property type="entry name" value="Znf_RING/FYVE/PHD"/>
</dbReference>
<dbReference type="InterPro" id="IPR011011">
    <property type="entry name" value="Znf_FYVE_PHD"/>
</dbReference>